<reference evidence="2 3" key="1">
    <citation type="submission" date="2013-04" db="EMBL/GenBank/DDBJ databases">
        <authorList>
            <person name="Weinstock G."/>
            <person name="Sodergren E."/>
            <person name="Lobos E.A."/>
            <person name="Fulton L."/>
            <person name="Fulton R."/>
            <person name="Courtney L."/>
            <person name="Fronick C."/>
            <person name="O'Laughlin M."/>
            <person name="Godfrey J."/>
            <person name="Wilson R.M."/>
            <person name="Miner T."/>
            <person name="Farmer C."/>
            <person name="Delehaunty K."/>
            <person name="Cordes M."/>
            <person name="Minx P."/>
            <person name="Tomlinson C."/>
            <person name="Chen J."/>
            <person name="Wollam A."/>
            <person name="Pepin K.H."/>
            <person name="Palsikar V.B."/>
            <person name="Zhang X."/>
            <person name="Suruliraj S."/>
            <person name="Perna N.T."/>
            <person name="Plunkett G."/>
            <person name="Warren W."/>
            <person name="Mitreva M."/>
            <person name="Mardis E.R."/>
            <person name="Wilson R.K."/>
        </authorList>
    </citation>
    <scope>NUCLEOTIDE SEQUENCE [LARGE SCALE GENOMIC DNA]</scope>
    <source>
        <strain evidence="2 3">DSM 4568</strain>
    </source>
</reference>
<feature type="region of interest" description="Disordered" evidence="1">
    <location>
        <begin position="1"/>
        <end position="41"/>
    </location>
</feature>
<dbReference type="EMBL" id="ATDT01000009">
    <property type="protein sequence ID" value="EPF18065.1"/>
    <property type="molecule type" value="Genomic_DNA"/>
</dbReference>
<dbReference type="HOGENOM" id="CLU_3267519_0_0_6"/>
<sequence>MGENPRPGSTKRQDSRFVPPPATRWASAMDGASKPLSHRHI</sequence>
<proteinExistence type="predicted"/>
<protein>
    <submittedName>
        <fullName evidence="2">Uncharacterized protein</fullName>
    </submittedName>
</protein>
<evidence type="ECO:0000313" key="3">
    <source>
        <dbReference type="Proteomes" id="UP000014585"/>
    </source>
</evidence>
<dbReference type="Proteomes" id="UP000014585">
    <property type="component" value="Unassembled WGS sequence"/>
</dbReference>
<dbReference type="AlphaFoldDB" id="S3IYM8"/>
<evidence type="ECO:0000256" key="1">
    <source>
        <dbReference type="SAM" id="MobiDB-lite"/>
    </source>
</evidence>
<comment type="caution">
    <text evidence="2">The sequence shown here is derived from an EMBL/GenBank/DDBJ whole genome shotgun (WGS) entry which is preliminary data.</text>
</comment>
<name>S3IYM8_9ENTR</name>
<organism evidence="2 3">
    <name type="scientific">Cedecea davisae DSM 4568</name>
    <dbReference type="NCBI Taxonomy" id="566551"/>
    <lineage>
        <taxon>Bacteria</taxon>
        <taxon>Pseudomonadati</taxon>
        <taxon>Pseudomonadota</taxon>
        <taxon>Gammaproteobacteria</taxon>
        <taxon>Enterobacterales</taxon>
        <taxon>Enterobacteriaceae</taxon>
        <taxon>Cedecea</taxon>
    </lineage>
</organism>
<accession>S3IYM8</accession>
<evidence type="ECO:0000313" key="2">
    <source>
        <dbReference type="EMBL" id="EPF18065.1"/>
    </source>
</evidence>
<gene>
    <name evidence="2" type="ORF">HMPREF0201_01474</name>
</gene>